<evidence type="ECO:0000256" key="1">
    <source>
        <dbReference type="SAM" id="MobiDB-lite"/>
    </source>
</evidence>
<evidence type="ECO:0000313" key="3">
    <source>
        <dbReference type="Proteomes" id="UP000236742"/>
    </source>
</evidence>
<evidence type="ECO:0000313" key="2">
    <source>
        <dbReference type="EMBL" id="SEG19350.1"/>
    </source>
</evidence>
<organism evidence="2 3">
    <name type="scientific">Jhaorihella thermophila</name>
    <dbReference type="NCBI Taxonomy" id="488547"/>
    <lineage>
        <taxon>Bacteria</taxon>
        <taxon>Pseudomonadati</taxon>
        <taxon>Pseudomonadota</taxon>
        <taxon>Alphaproteobacteria</taxon>
        <taxon>Rhodobacterales</taxon>
        <taxon>Paracoccaceae</taxon>
        <taxon>Jhaorihella</taxon>
    </lineage>
</organism>
<dbReference type="OrthoDB" id="7210452at2"/>
<keyword evidence="3" id="KW-1185">Reference proteome</keyword>
<feature type="region of interest" description="Disordered" evidence="1">
    <location>
        <begin position="376"/>
        <end position="410"/>
    </location>
</feature>
<dbReference type="Pfam" id="PF05045">
    <property type="entry name" value="RgpF"/>
    <property type="match status" value="1"/>
</dbReference>
<dbReference type="RefSeq" id="WP_104008866.1">
    <property type="nucleotide sequence ID" value="NZ_FNVD01000015.1"/>
</dbReference>
<name>A0A1H5Y6X2_9RHOB</name>
<accession>A0A1H5Y6X2</accession>
<dbReference type="Proteomes" id="UP000236742">
    <property type="component" value="Unassembled WGS sequence"/>
</dbReference>
<reference evidence="2 3" key="1">
    <citation type="submission" date="2016-10" db="EMBL/GenBank/DDBJ databases">
        <authorList>
            <person name="de Groot N.N."/>
        </authorList>
    </citation>
    <scope>NUCLEOTIDE SEQUENCE [LARGE SCALE GENOMIC DNA]</scope>
    <source>
        <strain evidence="2 3">DSM 23413</strain>
    </source>
</reference>
<dbReference type="EMBL" id="FNVD01000015">
    <property type="protein sequence ID" value="SEG19350.1"/>
    <property type="molecule type" value="Genomic_DNA"/>
</dbReference>
<dbReference type="AlphaFoldDB" id="A0A1H5Y6X2"/>
<dbReference type="InterPro" id="IPR007739">
    <property type="entry name" value="RgpF"/>
</dbReference>
<protein>
    <submittedName>
        <fullName evidence="2">Rhamnan synthesis protein F</fullName>
    </submittedName>
</protein>
<gene>
    <name evidence="2" type="ORF">SAMN05421751_1153</name>
</gene>
<proteinExistence type="predicted"/>
<sequence length="410" mass="44963">MTPPSRTVPGGSEPLAAGFLRRVRIVLRFLFPTPAEREYARLLRGRPEFDRAFYLASNPRLRRLFRLAPERHYVQFGEPAGLCPNPGFSPRAYLFHNPDVAAAGHPPLLHYLRQGRGEGRTVMLRTGGGPLPDLPAIAPADRPDPPAPVAVVLHLYYHDMWPEFAALLRAQRFAYDLYVTLTGSPEETAPTAAAIRTAFPRARVWAMPNRGRDILPFLHLAQSGVLAPYAAVCKLHGKKSPHRGDGDAWRQRLARGVLGDPDRTQARLEAFLADTASALWVADGQLVEGDAWWGINRLRAEALLNRAGLSTEGRVLRFAAGSIYWIKPTLIARLAALNLKAEDFEPEQALVDGTTAHAIERALGVLADAAGLGQLESRDLDRKPPAPGAGRIEIDEPRRVTGKNGQDDTG</sequence>